<protein>
    <submittedName>
        <fullName evidence="3">Serine/threonine specific protein phosphatases domain-containing protein</fullName>
    </submittedName>
</protein>
<name>A0AAF3FJQ8_9BILA</name>
<dbReference type="Gene3D" id="3.60.21.10">
    <property type="match status" value="1"/>
</dbReference>
<keyword evidence="2" id="KW-1185">Reference proteome</keyword>
<dbReference type="PANTHER" id="PTHR11668">
    <property type="entry name" value="SERINE/THREONINE PROTEIN PHOSPHATASE"/>
    <property type="match status" value="1"/>
</dbReference>
<dbReference type="InterPro" id="IPR006186">
    <property type="entry name" value="Ser/Thr-sp_prot-phosphatase"/>
</dbReference>
<evidence type="ECO:0000259" key="1">
    <source>
        <dbReference type="SMART" id="SM00156"/>
    </source>
</evidence>
<feature type="domain" description="Serine/threonine specific protein phosphatases" evidence="1">
    <location>
        <begin position="33"/>
        <end position="308"/>
    </location>
</feature>
<evidence type="ECO:0000313" key="2">
    <source>
        <dbReference type="Proteomes" id="UP000887575"/>
    </source>
</evidence>
<dbReference type="GO" id="GO:0005634">
    <property type="term" value="C:nucleus"/>
    <property type="evidence" value="ECO:0007669"/>
    <property type="project" value="TreeGrafter"/>
</dbReference>
<dbReference type="InterPro" id="IPR050341">
    <property type="entry name" value="PP1_catalytic_subunit"/>
</dbReference>
<accession>A0AAF3FJQ8</accession>
<dbReference type="WBParaSite" id="MBELARI_LOCUS6375">
    <property type="protein sequence ID" value="MBELARI_LOCUS6375"/>
    <property type="gene ID" value="MBELARI_LOCUS6375"/>
</dbReference>
<proteinExistence type="predicted"/>
<dbReference type="Pfam" id="PF00149">
    <property type="entry name" value="Metallophos"/>
    <property type="match status" value="1"/>
</dbReference>
<dbReference type="GO" id="GO:0005737">
    <property type="term" value="C:cytoplasm"/>
    <property type="evidence" value="ECO:0007669"/>
    <property type="project" value="TreeGrafter"/>
</dbReference>
<reference evidence="3" key="1">
    <citation type="submission" date="2024-02" db="UniProtKB">
        <authorList>
            <consortium name="WormBaseParasite"/>
        </authorList>
    </citation>
    <scope>IDENTIFICATION</scope>
</reference>
<dbReference type="Proteomes" id="UP000887575">
    <property type="component" value="Unassembled WGS sequence"/>
</dbReference>
<dbReference type="PRINTS" id="PR00114">
    <property type="entry name" value="STPHPHTASE"/>
</dbReference>
<dbReference type="SMART" id="SM00156">
    <property type="entry name" value="PP2Ac"/>
    <property type="match status" value="1"/>
</dbReference>
<dbReference type="InterPro" id="IPR029052">
    <property type="entry name" value="Metallo-depent_PP-like"/>
</dbReference>
<organism evidence="2 3">
    <name type="scientific">Mesorhabditis belari</name>
    <dbReference type="NCBI Taxonomy" id="2138241"/>
    <lineage>
        <taxon>Eukaryota</taxon>
        <taxon>Metazoa</taxon>
        <taxon>Ecdysozoa</taxon>
        <taxon>Nematoda</taxon>
        <taxon>Chromadorea</taxon>
        <taxon>Rhabditida</taxon>
        <taxon>Rhabditina</taxon>
        <taxon>Rhabditomorpha</taxon>
        <taxon>Rhabditoidea</taxon>
        <taxon>Rhabditidae</taxon>
        <taxon>Mesorhabditinae</taxon>
        <taxon>Mesorhabditis</taxon>
    </lineage>
</organism>
<sequence length="317" mass="35984">MHKYNSPLVDSVLAKLVKARYLTQTEFLETFFYNDIQVKELIQEASFVIKNEPNVLKLEAPINIFGDVNGGFFNVLRFFDLCGYPPHSKFLFLGNLVDATSESIYLLLLLLTLKLNFPDCIYLLRGVKETTTVLEHLEFATYCANFKPTNDPTELFDMITDLFEVLPVAAIINEKVFCAHSGINPSYDFFTKLHAIQRPITITIPDEGPVTDLLWAKPNEQDYGWVKSPSDISYVYGADVIAEFLLYHRFQFICRGNSFFPRGFKLEAMGQIVSLCSAPNYQGSQNYGAVMILQADLSYKMQLLEISDPPSPESENT</sequence>
<dbReference type="InterPro" id="IPR004843">
    <property type="entry name" value="Calcineurin-like_PHP"/>
</dbReference>
<dbReference type="SUPFAM" id="SSF56300">
    <property type="entry name" value="Metallo-dependent phosphatases"/>
    <property type="match status" value="1"/>
</dbReference>
<dbReference type="PANTHER" id="PTHR11668:SF496">
    <property type="entry name" value="SERINE_THREONINE-PROTEIN PHOSPHATASE"/>
    <property type="match status" value="1"/>
</dbReference>
<evidence type="ECO:0000313" key="3">
    <source>
        <dbReference type="WBParaSite" id="MBELARI_LOCUS6375"/>
    </source>
</evidence>
<dbReference type="AlphaFoldDB" id="A0AAF3FJQ8"/>
<dbReference type="GO" id="GO:0004722">
    <property type="term" value="F:protein serine/threonine phosphatase activity"/>
    <property type="evidence" value="ECO:0007669"/>
    <property type="project" value="TreeGrafter"/>
</dbReference>